<dbReference type="InterPro" id="IPR040198">
    <property type="entry name" value="Fido_containing"/>
</dbReference>
<keyword evidence="4" id="KW-1185">Reference proteome</keyword>
<evidence type="ECO:0000259" key="2">
    <source>
        <dbReference type="PROSITE" id="PS51459"/>
    </source>
</evidence>
<reference evidence="3" key="1">
    <citation type="submission" date="2020-01" db="EMBL/GenBank/DDBJ databases">
        <title>Identification and distribution of gene clusters putatively required for synthesis of sphingolipid metabolism inhibitors in phylogenetically diverse species of the filamentous fungus Fusarium.</title>
        <authorList>
            <person name="Kim H.-S."/>
            <person name="Busman M."/>
            <person name="Brown D.W."/>
            <person name="Divon H."/>
            <person name="Uhlig S."/>
            <person name="Proctor R.H."/>
        </authorList>
    </citation>
    <scope>NUCLEOTIDE SEQUENCE</scope>
    <source>
        <strain evidence="3">NRRL 31653</strain>
    </source>
</reference>
<dbReference type="GO" id="GO:0005524">
    <property type="term" value="F:ATP binding"/>
    <property type="evidence" value="ECO:0007669"/>
    <property type="project" value="UniProtKB-KW"/>
</dbReference>
<dbReference type="Proteomes" id="UP000737391">
    <property type="component" value="Unassembled WGS sequence"/>
</dbReference>
<evidence type="ECO:0000313" key="3">
    <source>
        <dbReference type="EMBL" id="KAF4497348.1"/>
    </source>
</evidence>
<gene>
    <name evidence="3" type="ORF">FAGAP_6510</name>
</gene>
<accession>A0A9P5EDY2</accession>
<feature type="domain" description="Fido" evidence="2">
    <location>
        <begin position="130"/>
        <end position="298"/>
    </location>
</feature>
<dbReference type="PANTHER" id="PTHR13504:SF38">
    <property type="entry name" value="FIDO DOMAIN-CONTAINING PROTEIN"/>
    <property type="match status" value="1"/>
</dbReference>
<dbReference type="Pfam" id="PF02661">
    <property type="entry name" value="Fic"/>
    <property type="match status" value="1"/>
</dbReference>
<comment type="caution">
    <text evidence="3">The sequence shown here is derived from an EMBL/GenBank/DDBJ whole genome shotgun (WGS) entry which is preliminary data.</text>
</comment>
<sequence length="333" mass="38775">MEHDPSALMAIPRTVPYPFIRSLSEFLGIDHYNLMEVLSRMIYGSNMIALAGGSLPTTYRICCAVFEERAQIPEEFTKNDNEYEAIKQHLEFRGLAASDELIFQSYRETLQHAQAAKHLIQKVVLDRQAFDEATFMEAHRILTYKIDLDELMPWSNYSGTYCLWDTPRDMRFLDPAQIPTAMLQMINELMMEMTTMDMQQPRIEDVYERICYASRFCQRFILIRPFLDGNGRMYRLFLTTLLLRARICPAIYGLYAFDRFHHSRAEASCFRQDNQELLGAKDIVALETNHHLAKFVLEHTHGGWNSPDNYMKTFLQVTRRGQQGSSSSKMDSQ</sequence>
<organism evidence="3 4">
    <name type="scientific">Fusarium agapanthi</name>
    <dbReference type="NCBI Taxonomy" id="1803897"/>
    <lineage>
        <taxon>Eukaryota</taxon>
        <taxon>Fungi</taxon>
        <taxon>Dikarya</taxon>
        <taxon>Ascomycota</taxon>
        <taxon>Pezizomycotina</taxon>
        <taxon>Sordariomycetes</taxon>
        <taxon>Hypocreomycetidae</taxon>
        <taxon>Hypocreales</taxon>
        <taxon>Nectriaceae</taxon>
        <taxon>Fusarium</taxon>
        <taxon>Fusarium fujikuroi species complex</taxon>
    </lineage>
</organism>
<dbReference type="OrthoDB" id="439046at2759"/>
<dbReference type="AlphaFoldDB" id="A0A9P5EDY2"/>
<dbReference type="InterPro" id="IPR003812">
    <property type="entry name" value="Fido"/>
</dbReference>
<name>A0A9P5EDY2_9HYPO</name>
<keyword evidence="1" id="KW-0067">ATP-binding</keyword>
<keyword evidence="1" id="KW-0547">Nucleotide-binding</keyword>
<dbReference type="EMBL" id="LUFC02000439">
    <property type="protein sequence ID" value="KAF4497348.1"/>
    <property type="molecule type" value="Genomic_DNA"/>
</dbReference>
<protein>
    <recommendedName>
        <fullName evidence="2">Fido domain-containing protein</fullName>
    </recommendedName>
</protein>
<evidence type="ECO:0000313" key="4">
    <source>
        <dbReference type="Proteomes" id="UP000737391"/>
    </source>
</evidence>
<dbReference type="SUPFAM" id="SSF140931">
    <property type="entry name" value="Fic-like"/>
    <property type="match status" value="1"/>
</dbReference>
<dbReference type="PANTHER" id="PTHR13504">
    <property type="entry name" value="FIDO DOMAIN-CONTAINING PROTEIN DDB_G0283145"/>
    <property type="match status" value="1"/>
</dbReference>
<evidence type="ECO:0000256" key="1">
    <source>
        <dbReference type="PIRSR" id="PIRSR640198-2"/>
    </source>
</evidence>
<proteinExistence type="predicted"/>
<feature type="binding site" evidence="1">
    <location>
        <begin position="228"/>
        <end position="235"/>
    </location>
    <ligand>
        <name>ATP</name>
        <dbReference type="ChEBI" id="CHEBI:30616"/>
    </ligand>
</feature>
<dbReference type="Gene3D" id="1.10.3290.10">
    <property type="entry name" value="Fido-like domain"/>
    <property type="match status" value="1"/>
</dbReference>
<dbReference type="InterPro" id="IPR036597">
    <property type="entry name" value="Fido-like_dom_sf"/>
</dbReference>
<dbReference type="PROSITE" id="PS51459">
    <property type="entry name" value="FIDO"/>
    <property type="match status" value="1"/>
</dbReference>